<gene>
    <name evidence="2" type="ORF">C8N32_12112</name>
</gene>
<keyword evidence="1" id="KW-1133">Transmembrane helix</keyword>
<dbReference type="RefSeq" id="WP_107893383.1">
    <property type="nucleotide sequence ID" value="NZ_NHSI01000020.1"/>
</dbReference>
<sequence>MASPDNTYSRFVALAKILLPLAALALLSTLFLLPGIGKDSGGLPYAQVEIEDLARRPRISDPSYAGVTTDGTEISLSAETARPRSGAAQSTAESLAVRLDLPDGSHVTVTAPSGVLDPAAGRAVLKGGVRVTTSTGYLLRTEMLENDLTRTALWADVRVSGEGPAGRLEAGAMELTRSEDAGYVLVFKRGVKLVYDPQD</sequence>
<evidence type="ECO:0000256" key="1">
    <source>
        <dbReference type="SAM" id="Phobius"/>
    </source>
</evidence>
<proteinExistence type="predicted"/>
<reference evidence="2 3" key="1">
    <citation type="submission" date="2018-04" db="EMBL/GenBank/DDBJ databases">
        <title>Genomic Encyclopedia of Archaeal and Bacterial Type Strains, Phase II (KMG-II): from individual species to whole genera.</title>
        <authorList>
            <person name="Goeker M."/>
        </authorList>
    </citation>
    <scope>NUCLEOTIDE SEQUENCE [LARGE SCALE GENOMIC DNA]</scope>
    <source>
        <strain evidence="2 3">DSM 18064</strain>
    </source>
</reference>
<evidence type="ECO:0000313" key="2">
    <source>
        <dbReference type="EMBL" id="PTN00847.1"/>
    </source>
</evidence>
<dbReference type="Proteomes" id="UP000243859">
    <property type="component" value="Unassembled WGS sequence"/>
</dbReference>
<keyword evidence="1" id="KW-0812">Transmembrane</keyword>
<evidence type="ECO:0000313" key="3">
    <source>
        <dbReference type="Proteomes" id="UP000243859"/>
    </source>
</evidence>
<keyword evidence="3" id="KW-1185">Reference proteome</keyword>
<organism evidence="2 3">
    <name type="scientific">Rhodovulum imhoffii</name>
    <dbReference type="NCBI Taxonomy" id="365340"/>
    <lineage>
        <taxon>Bacteria</taxon>
        <taxon>Pseudomonadati</taxon>
        <taxon>Pseudomonadota</taxon>
        <taxon>Alphaproteobacteria</taxon>
        <taxon>Rhodobacterales</taxon>
        <taxon>Paracoccaceae</taxon>
        <taxon>Rhodovulum</taxon>
    </lineage>
</organism>
<dbReference type="AlphaFoldDB" id="A0A2T5BPB4"/>
<dbReference type="OrthoDB" id="7871110at2"/>
<name>A0A2T5BPB4_9RHOB</name>
<comment type="caution">
    <text evidence="2">The sequence shown here is derived from an EMBL/GenBank/DDBJ whole genome shotgun (WGS) entry which is preliminary data.</text>
</comment>
<dbReference type="EMBL" id="QAAA01000021">
    <property type="protein sequence ID" value="PTN00847.1"/>
    <property type="molecule type" value="Genomic_DNA"/>
</dbReference>
<protein>
    <submittedName>
        <fullName evidence="2">Lipopolysaccharide export system protein LptC</fullName>
    </submittedName>
</protein>
<feature type="transmembrane region" description="Helical" evidence="1">
    <location>
        <begin position="12"/>
        <end position="33"/>
    </location>
</feature>
<accession>A0A2T5BPB4</accession>
<keyword evidence="1" id="KW-0472">Membrane</keyword>